<dbReference type="Pfam" id="PF07648">
    <property type="entry name" value="Kazal_2"/>
    <property type="match status" value="1"/>
</dbReference>
<dbReference type="Gene3D" id="4.10.40.20">
    <property type="match status" value="1"/>
</dbReference>
<evidence type="ECO:0000259" key="25">
    <source>
        <dbReference type="PROSITE" id="PS50106"/>
    </source>
</evidence>
<dbReference type="SUPFAM" id="SSF100895">
    <property type="entry name" value="Kazal-type serine protease inhibitors"/>
    <property type="match status" value="1"/>
</dbReference>
<dbReference type="PROSITE" id="PS51465">
    <property type="entry name" value="KAZAL_2"/>
    <property type="match status" value="1"/>
</dbReference>
<proteinExistence type="inferred from homology"/>
<evidence type="ECO:0000256" key="12">
    <source>
        <dbReference type="ARBA" id="ARBA00022737"/>
    </source>
</evidence>
<keyword evidence="17" id="KW-1015">Disulfide bond</keyword>
<evidence type="ECO:0000256" key="4">
    <source>
        <dbReference type="ARBA" id="ARBA00004613"/>
    </source>
</evidence>
<evidence type="ECO:0000256" key="18">
    <source>
        <dbReference type="ARBA" id="ARBA00023183"/>
    </source>
</evidence>
<feature type="domain" description="Kazal-like" evidence="27">
    <location>
        <begin position="518"/>
        <end position="571"/>
    </location>
</feature>
<dbReference type="AlphaFoldDB" id="A0A2U9CDE7"/>
<keyword evidence="11" id="KW-0732">Signal</keyword>
<dbReference type="Pfam" id="PF00219">
    <property type="entry name" value="IGFBP"/>
    <property type="match status" value="1"/>
</dbReference>
<keyword evidence="14" id="KW-0720">Serine protease</keyword>
<dbReference type="EMBL" id="CP026257">
    <property type="protein sequence ID" value="AWP13806.1"/>
    <property type="molecule type" value="Genomic_DNA"/>
</dbReference>
<dbReference type="GO" id="GO:0043065">
    <property type="term" value="P:positive regulation of apoptotic process"/>
    <property type="evidence" value="ECO:0007669"/>
    <property type="project" value="TreeGrafter"/>
</dbReference>
<dbReference type="CDD" id="cd13270">
    <property type="entry name" value="PH1_TAPP1_2"/>
    <property type="match status" value="1"/>
</dbReference>
<keyword evidence="8" id="KW-0964">Secreted</keyword>
<dbReference type="PROSITE" id="PS50106">
    <property type="entry name" value="PDZ"/>
    <property type="match status" value="1"/>
</dbReference>
<comment type="subcellular location">
    <subcellularLocation>
        <location evidence="2">Cell membrane</location>
        <topology evidence="2">Peripheral membrane protein</topology>
    </subcellularLocation>
    <subcellularLocation>
        <location evidence="3">Cytoplasm</location>
        <location evidence="3">Cytosol</location>
    </subcellularLocation>
    <subcellularLocation>
        <location evidence="1">Nucleus</location>
    </subcellularLocation>
    <subcellularLocation>
        <location evidence="4">Secreted</location>
    </subcellularLocation>
</comment>
<evidence type="ECO:0000256" key="2">
    <source>
        <dbReference type="ARBA" id="ARBA00004202"/>
    </source>
</evidence>
<dbReference type="FunFam" id="2.40.10.120:FF:000002">
    <property type="entry name" value="HtrA serine peptidase 3"/>
    <property type="match status" value="1"/>
</dbReference>
<dbReference type="InterPro" id="IPR009003">
    <property type="entry name" value="Peptidase_S1_PA"/>
</dbReference>
<dbReference type="FunFam" id="2.30.29.30:FF:000049">
    <property type="entry name" value="pleckstrin homology domain-containing family A member 1 isoform X1"/>
    <property type="match status" value="1"/>
</dbReference>
<comment type="subunit">
    <text evidence="22">Forms homotrimers. In the presence of substrate, may form higher-order multimers in a PDZ-independent manner.</text>
</comment>
<feature type="region of interest" description="Disordered" evidence="23">
    <location>
        <begin position="371"/>
        <end position="407"/>
    </location>
</feature>
<evidence type="ECO:0000256" key="20">
    <source>
        <dbReference type="ARBA" id="ARBA00058100"/>
    </source>
</evidence>
<dbReference type="GO" id="GO:0005576">
    <property type="term" value="C:extracellular region"/>
    <property type="evidence" value="ECO:0007669"/>
    <property type="project" value="UniProtKB-SubCell"/>
</dbReference>
<dbReference type="GO" id="GO:0008289">
    <property type="term" value="F:lipid binding"/>
    <property type="evidence" value="ECO:0007669"/>
    <property type="project" value="UniProtKB-KW"/>
</dbReference>
<keyword evidence="7" id="KW-0963">Cytoplasm</keyword>
<evidence type="ECO:0000259" key="26">
    <source>
        <dbReference type="PROSITE" id="PS51323"/>
    </source>
</evidence>
<dbReference type="InterPro" id="IPR000867">
    <property type="entry name" value="IGFBP-like"/>
</dbReference>
<dbReference type="STRING" id="52904.ENSSMAP00000030949"/>
<name>A0A2U9CDE7_SCOMX</name>
<keyword evidence="19" id="KW-0539">Nucleus</keyword>
<dbReference type="Pfam" id="PF13365">
    <property type="entry name" value="Trypsin_2"/>
    <property type="match status" value="1"/>
</dbReference>
<evidence type="ECO:0000256" key="10">
    <source>
        <dbReference type="ARBA" id="ARBA00022670"/>
    </source>
</evidence>
<dbReference type="GO" id="GO:0006508">
    <property type="term" value="P:proteolysis"/>
    <property type="evidence" value="ECO:0007669"/>
    <property type="project" value="UniProtKB-KW"/>
</dbReference>
<evidence type="ECO:0000256" key="19">
    <source>
        <dbReference type="ARBA" id="ARBA00023242"/>
    </source>
</evidence>
<evidence type="ECO:0000256" key="8">
    <source>
        <dbReference type="ARBA" id="ARBA00022525"/>
    </source>
</evidence>
<protein>
    <submittedName>
        <fullName evidence="28">Putative serine protease HTRA1</fullName>
    </submittedName>
</protein>
<dbReference type="FunFam" id="3.30.60.30:FF:000026">
    <property type="entry name" value="Insulin-like growth factor-binding protein 7"/>
    <property type="match status" value="1"/>
</dbReference>
<evidence type="ECO:0000256" key="11">
    <source>
        <dbReference type="ARBA" id="ARBA00022729"/>
    </source>
</evidence>
<feature type="domain" description="PDZ" evidence="25">
    <location>
        <begin position="779"/>
        <end position="870"/>
    </location>
</feature>
<comment type="function">
    <text evidence="21">Binds specifically to phosphatidylinositol 3,4-diphosphate (PtdIns3,4P2), but not to other phosphoinositides. May recruit other proteins to the plasma membrane.</text>
</comment>
<dbReference type="SMART" id="SM00280">
    <property type="entry name" value="KAZAL"/>
    <property type="match status" value="1"/>
</dbReference>
<keyword evidence="10 28" id="KW-0645">Protease</keyword>
<evidence type="ECO:0000256" key="22">
    <source>
        <dbReference type="ARBA" id="ARBA00063274"/>
    </source>
</evidence>
<feature type="domain" description="PH" evidence="24">
    <location>
        <begin position="192"/>
        <end position="290"/>
    </location>
</feature>
<dbReference type="PROSITE" id="PS51323">
    <property type="entry name" value="IGFBP_N_2"/>
    <property type="match status" value="1"/>
</dbReference>
<organism evidence="28 29">
    <name type="scientific">Scophthalmus maximus</name>
    <name type="common">Turbot</name>
    <name type="synonym">Psetta maxima</name>
    <dbReference type="NCBI Taxonomy" id="52904"/>
    <lineage>
        <taxon>Eukaryota</taxon>
        <taxon>Metazoa</taxon>
        <taxon>Chordata</taxon>
        <taxon>Craniata</taxon>
        <taxon>Vertebrata</taxon>
        <taxon>Euteleostomi</taxon>
        <taxon>Actinopterygii</taxon>
        <taxon>Neopterygii</taxon>
        <taxon>Teleostei</taxon>
        <taxon>Neoteleostei</taxon>
        <taxon>Acanthomorphata</taxon>
        <taxon>Carangaria</taxon>
        <taxon>Pleuronectiformes</taxon>
        <taxon>Pleuronectoidei</taxon>
        <taxon>Scophthalmidae</taxon>
        <taxon>Scophthalmus</taxon>
    </lineage>
</organism>
<keyword evidence="12" id="KW-0677">Repeat</keyword>
<dbReference type="InterPro" id="IPR009030">
    <property type="entry name" value="Growth_fac_rcpt_cys_sf"/>
</dbReference>
<keyword evidence="15" id="KW-0446">Lipid-binding</keyword>
<dbReference type="Pfam" id="PF13180">
    <property type="entry name" value="PDZ_2"/>
    <property type="match status" value="1"/>
</dbReference>
<dbReference type="CDD" id="cd06785">
    <property type="entry name" value="cpPDZ_HtrA-like"/>
    <property type="match status" value="1"/>
</dbReference>
<comment type="similarity">
    <text evidence="5">Belongs to the peptidase S1C family.</text>
</comment>
<evidence type="ECO:0000256" key="6">
    <source>
        <dbReference type="ARBA" id="ARBA00022475"/>
    </source>
</evidence>
<dbReference type="SUPFAM" id="SSF50156">
    <property type="entry name" value="PDZ domain-like"/>
    <property type="match status" value="1"/>
</dbReference>
<dbReference type="SUPFAM" id="SSF50729">
    <property type="entry name" value="PH domain-like"/>
    <property type="match status" value="2"/>
</dbReference>
<dbReference type="Gene3D" id="2.40.10.120">
    <property type="match status" value="1"/>
</dbReference>
<feature type="region of interest" description="Disordered" evidence="23">
    <location>
        <begin position="346"/>
        <end position="365"/>
    </location>
</feature>
<dbReference type="SUPFAM" id="SSF50494">
    <property type="entry name" value="Trypsin-like serine proteases"/>
    <property type="match status" value="1"/>
</dbReference>
<dbReference type="InterPro" id="IPR001478">
    <property type="entry name" value="PDZ"/>
</dbReference>
<keyword evidence="29" id="KW-1185">Reference proteome</keyword>
<evidence type="ECO:0000256" key="15">
    <source>
        <dbReference type="ARBA" id="ARBA00023121"/>
    </source>
</evidence>
<evidence type="ECO:0000313" key="29">
    <source>
        <dbReference type="Proteomes" id="UP000246464"/>
    </source>
</evidence>
<feature type="domain" description="PH" evidence="24">
    <location>
        <begin position="7"/>
        <end position="112"/>
    </location>
</feature>
<evidence type="ECO:0000256" key="23">
    <source>
        <dbReference type="SAM" id="MobiDB-lite"/>
    </source>
</evidence>
<evidence type="ECO:0000256" key="21">
    <source>
        <dbReference type="ARBA" id="ARBA00059661"/>
    </source>
</evidence>
<evidence type="ECO:0000256" key="17">
    <source>
        <dbReference type="ARBA" id="ARBA00023157"/>
    </source>
</evidence>
<feature type="compositionally biased region" description="Basic and acidic residues" evidence="23">
    <location>
        <begin position="387"/>
        <end position="401"/>
    </location>
</feature>
<dbReference type="SUPFAM" id="SSF57184">
    <property type="entry name" value="Growth factor receptor domain"/>
    <property type="match status" value="1"/>
</dbReference>
<dbReference type="PRINTS" id="PR00834">
    <property type="entry name" value="PROTEASES2C"/>
</dbReference>
<evidence type="ECO:0000256" key="16">
    <source>
        <dbReference type="ARBA" id="ARBA00023136"/>
    </source>
</evidence>
<dbReference type="GO" id="GO:0019838">
    <property type="term" value="F:growth factor binding"/>
    <property type="evidence" value="ECO:0007669"/>
    <property type="project" value="UniProtKB-KW"/>
</dbReference>
<evidence type="ECO:0000256" key="14">
    <source>
        <dbReference type="ARBA" id="ARBA00022825"/>
    </source>
</evidence>
<gene>
    <name evidence="28" type="ORF">SMAX5B_003310</name>
</gene>
<feature type="domain" description="IGFBP N-terminal" evidence="26">
    <location>
        <begin position="443"/>
        <end position="527"/>
    </location>
</feature>
<dbReference type="GO" id="GO:0005634">
    <property type="term" value="C:nucleus"/>
    <property type="evidence" value="ECO:0007669"/>
    <property type="project" value="UniProtKB-SubCell"/>
</dbReference>
<dbReference type="InterPro" id="IPR036058">
    <property type="entry name" value="Kazal_dom_sf"/>
</dbReference>
<dbReference type="PROSITE" id="PS50003">
    <property type="entry name" value="PH_DOMAIN"/>
    <property type="match status" value="2"/>
</dbReference>
<keyword evidence="18" id="KW-0340">Growth factor binding</keyword>
<dbReference type="InterPro" id="IPR036034">
    <property type="entry name" value="PDZ_sf"/>
</dbReference>
<dbReference type="InterPro" id="IPR011993">
    <property type="entry name" value="PH-like_dom_sf"/>
</dbReference>
<dbReference type="InterPro" id="IPR002350">
    <property type="entry name" value="Kazal_dom"/>
</dbReference>
<keyword evidence="6" id="KW-1003">Cell membrane</keyword>
<dbReference type="Proteomes" id="UP000246464">
    <property type="component" value="Chromosome 15"/>
</dbReference>
<dbReference type="Gene3D" id="2.30.29.30">
    <property type="entry name" value="Pleckstrin-homology domain (PH domain)/Phosphotyrosine-binding domain (PTB)"/>
    <property type="match status" value="2"/>
</dbReference>
<accession>A0A2U9CDE7</accession>
<sequence>MPYVDRQNRICGFLDIEENESSGKFLRRYFILDTQQGSLVWFMDNPQNLPVGADCVGSLKLTYISKVSDATKLRPKAEFCFVINAGMRKFFLQANDQQDLVDWVNALNKATKITVPKSLDGQQNSENLKTLPDVAAPKKQVSYKTEIIGGVPIVTQTQHDGGDGADRAERDALHRSHSQLPYFLSRPSQEHTVIKSGYCVKQGAVMRNWKRRYFLLEENSMSYFKSDLEKEPLRMIPLKEVHKVQECKQSDIMMRDNLFEVVTTSRTFYIQADSPEEMHSWIKAVSGAIVAQRGPGRSAATELGSRSTFYRSPAGPPVPRSPISAMPPCYPEWGAAVTCGARPQPGLGQRALHEPAATAQSQPHACTPVPAGDASGKVTTFSDSEESPWRRRSSFEPHMPEPEPVDLDDADLPVSELTTDNRSVLFANAVASAPADAQVSSRYVVGCPARCDKSLCPRLPADCPAGQAPDACHCCPVCASAEGEACGGSGKLGDPVCGEGLECSVPGGVAYTVTVRRRSKSGVCACKATEPVCGSDGVSYRNVCELKRVSRRAEKLQQPPVLFIQRGACGKAQDNPDSPRHKYNFIADVVERIAPSVVHIELYRKMTYSKREVAVASGSGFVVSEDGQIVTNAHVVANKHRVKVELKSGAFYDAKIKDVDEKSDIALIQIDAPTKLPVLLLGHSSDLRPGEFVVAIGSPFSLQNTVTTGIVSTTQRGGKELGLSNSDMEYIQTDAIINYGNSGGPLLNLDGEVIGINTLKVTAGISFAIPSDKIRQFLAESYDRQSRGRAAAKKKYIGVRMMTLTPALAKELKTRHRDFPDIASGAYVMEVIAKTPAAVGGLKEHDVIISINGQRIASATDVSAAIKKEGTLRVVVRRGNEDAILTVVPMEIDP</sequence>
<evidence type="ECO:0000256" key="3">
    <source>
        <dbReference type="ARBA" id="ARBA00004514"/>
    </source>
</evidence>
<dbReference type="SMART" id="SM00121">
    <property type="entry name" value="IB"/>
    <property type="match status" value="1"/>
</dbReference>
<dbReference type="CDD" id="cd13271">
    <property type="entry name" value="PH2_TAPP1_2"/>
    <property type="match status" value="1"/>
</dbReference>
<dbReference type="FunFam" id="2.30.42.10:FF:000142">
    <property type="entry name" value="Serine protease HTRA1"/>
    <property type="match status" value="1"/>
</dbReference>
<dbReference type="PANTHER" id="PTHR22939">
    <property type="entry name" value="SERINE PROTEASE FAMILY S1C HTRA-RELATED"/>
    <property type="match status" value="1"/>
</dbReference>
<dbReference type="FunFam" id="2.30.29.30:FF:000042">
    <property type="entry name" value="pleckstrin homology domain-containing family A member 1 isoform X2"/>
    <property type="match status" value="1"/>
</dbReference>
<dbReference type="GO" id="GO:0012501">
    <property type="term" value="P:programmed cell death"/>
    <property type="evidence" value="ECO:0007669"/>
    <property type="project" value="TreeGrafter"/>
</dbReference>
<dbReference type="Gene3D" id="2.30.42.10">
    <property type="match status" value="1"/>
</dbReference>
<keyword evidence="16" id="KW-0472">Membrane</keyword>
<dbReference type="PANTHER" id="PTHR22939:SF128">
    <property type="entry name" value="SERINE PROTEASE HTRA1A"/>
    <property type="match status" value="1"/>
</dbReference>
<dbReference type="SMART" id="SM00233">
    <property type="entry name" value="PH"/>
    <property type="match status" value="2"/>
</dbReference>
<reference evidence="28 29" key="1">
    <citation type="submission" date="2017-12" db="EMBL/GenBank/DDBJ databases">
        <title>Integrating genomic resources of turbot (Scophthalmus maximus) in depth evaluation of genetic and physical mapping variation across individuals.</title>
        <authorList>
            <person name="Martinez P."/>
        </authorList>
    </citation>
    <scope>NUCLEOTIDE SEQUENCE [LARGE SCALE GENOMIC DNA]</scope>
</reference>
<dbReference type="GO" id="GO:0004252">
    <property type="term" value="F:serine-type endopeptidase activity"/>
    <property type="evidence" value="ECO:0007669"/>
    <property type="project" value="InterPro"/>
</dbReference>
<keyword evidence="13" id="KW-0378">Hydrolase</keyword>
<evidence type="ECO:0000256" key="7">
    <source>
        <dbReference type="ARBA" id="ARBA00022490"/>
    </source>
</evidence>
<keyword evidence="9" id="KW-0597">Phosphoprotein</keyword>
<evidence type="ECO:0000256" key="5">
    <source>
        <dbReference type="ARBA" id="ARBA00010541"/>
    </source>
</evidence>
<evidence type="ECO:0000259" key="24">
    <source>
        <dbReference type="PROSITE" id="PS50003"/>
    </source>
</evidence>
<dbReference type="InterPro" id="IPR001849">
    <property type="entry name" value="PH_domain"/>
</dbReference>
<dbReference type="GO" id="GO:0005886">
    <property type="term" value="C:plasma membrane"/>
    <property type="evidence" value="ECO:0007669"/>
    <property type="project" value="UniProtKB-SubCell"/>
</dbReference>
<dbReference type="InterPro" id="IPR001940">
    <property type="entry name" value="Peptidase_S1C"/>
</dbReference>
<evidence type="ECO:0000256" key="1">
    <source>
        <dbReference type="ARBA" id="ARBA00004123"/>
    </source>
</evidence>
<dbReference type="Pfam" id="PF00169">
    <property type="entry name" value="PH"/>
    <property type="match status" value="2"/>
</dbReference>
<evidence type="ECO:0000256" key="9">
    <source>
        <dbReference type="ARBA" id="ARBA00022553"/>
    </source>
</evidence>
<dbReference type="GO" id="GO:0005829">
    <property type="term" value="C:cytosol"/>
    <property type="evidence" value="ECO:0007669"/>
    <property type="project" value="UniProtKB-SubCell"/>
</dbReference>
<dbReference type="CDD" id="cd00104">
    <property type="entry name" value="KAZAL_FS"/>
    <property type="match status" value="1"/>
</dbReference>
<evidence type="ECO:0000313" key="28">
    <source>
        <dbReference type="EMBL" id="AWP13806.1"/>
    </source>
</evidence>
<dbReference type="Gene3D" id="3.30.60.30">
    <property type="match status" value="1"/>
</dbReference>
<evidence type="ECO:0000259" key="27">
    <source>
        <dbReference type="PROSITE" id="PS51465"/>
    </source>
</evidence>
<comment type="function">
    <text evidence="20">Serine protease with a variety of targets, including extracellular matrix proteins and proteoglycans. Through cleavage of proteoglycans, may release soluble FGF-glycosaminoglycan complexes that promote the range and intensity of FGF signals in the extracellular space. Regulates the availability of insulin-like growth factors (IGFs) by cleaving IGF-binding proteins. Inhibits signaling mediated by TGF-beta family members. Consequently, may regulate many physiological processes. Intracellularly, degrades TSC2, leading to the activation of TSC2 downstream targets.</text>
</comment>
<evidence type="ECO:0000256" key="13">
    <source>
        <dbReference type="ARBA" id="ARBA00022801"/>
    </source>
</evidence>
<dbReference type="SMART" id="SM00228">
    <property type="entry name" value="PDZ"/>
    <property type="match status" value="1"/>
</dbReference>